<feature type="transmembrane region" description="Helical" evidence="7">
    <location>
        <begin position="129"/>
        <end position="147"/>
    </location>
</feature>
<keyword evidence="4 7" id="KW-0812">Transmembrane</keyword>
<evidence type="ECO:0000256" key="1">
    <source>
        <dbReference type="ARBA" id="ARBA00002501"/>
    </source>
</evidence>
<dbReference type="EMBL" id="VOIH02000002">
    <property type="protein sequence ID" value="KAF3454311.1"/>
    <property type="molecule type" value="Genomic_DNA"/>
</dbReference>
<feature type="transmembrane region" description="Helical" evidence="7">
    <location>
        <begin position="101"/>
        <end position="117"/>
    </location>
</feature>
<keyword evidence="10" id="KW-1185">Reference proteome</keyword>
<evidence type="ECO:0000256" key="3">
    <source>
        <dbReference type="ARBA" id="ARBA00006483"/>
    </source>
</evidence>
<dbReference type="OrthoDB" id="63113at2759"/>
<feature type="transmembrane region" description="Helical" evidence="7">
    <location>
        <begin position="77"/>
        <end position="95"/>
    </location>
</feature>
<accession>A0A8K0MPV6</accession>
<evidence type="ECO:0000256" key="7">
    <source>
        <dbReference type="RuleBase" id="RU363107"/>
    </source>
</evidence>
<sequence>MSARSPAGYGSIPTTTTTSAHQSPISTELTFMTRVKRTTESVIATSRPWGELFRFSSFSRPYSYNEAMNRIKWNVNYFRINYAMVMLIIVFLSLLWHPISMIVFLVIFIGWFFLYFFRDGPIVVFGRTLDDRAVLGVLSVVTILALVLTDVGWNVLVALIVGVVLVGLHAAFRVTEDLFLDEESAAEGGLLSVVGSQPLRPTYTQI</sequence>
<protein>
    <recommendedName>
        <fullName evidence="7">PRA1 family protein</fullName>
    </recommendedName>
</protein>
<comment type="caution">
    <text evidence="9">The sequence shown here is derived from an EMBL/GenBank/DDBJ whole genome shotgun (WGS) entry which is preliminary data.</text>
</comment>
<evidence type="ECO:0000256" key="4">
    <source>
        <dbReference type="ARBA" id="ARBA00022692"/>
    </source>
</evidence>
<reference evidence="9" key="1">
    <citation type="submission" date="2020-03" db="EMBL/GenBank/DDBJ databases">
        <title>A high-quality chromosome-level genome assembly of a woody plant with both climbing and erect habits, Rhamnella rubrinervis.</title>
        <authorList>
            <person name="Lu Z."/>
            <person name="Yang Y."/>
            <person name="Zhu X."/>
            <person name="Sun Y."/>
        </authorList>
    </citation>
    <scope>NUCLEOTIDE SEQUENCE</scope>
    <source>
        <strain evidence="9">BYM</strain>
        <tissue evidence="9">Leaf</tissue>
    </source>
</reference>
<dbReference type="Proteomes" id="UP000796880">
    <property type="component" value="Unassembled WGS sequence"/>
</dbReference>
<feature type="region of interest" description="Disordered" evidence="8">
    <location>
        <begin position="1"/>
        <end position="24"/>
    </location>
</feature>
<feature type="transmembrane region" description="Helical" evidence="7">
    <location>
        <begin position="153"/>
        <end position="172"/>
    </location>
</feature>
<feature type="compositionally biased region" description="Polar residues" evidence="8">
    <location>
        <begin position="12"/>
        <end position="24"/>
    </location>
</feature>
<gene>
    <name evidence="9" type="ORF">FNV43_RR04758</name>
</gene>
<keyword evidence="6 7" id="KW-0472">Membrane</keyword>
<evidence type="ECO:0000313" key="10">
    <source>
        <dbReference type="Proteomes" id="UP000796880"/>
    </source>
</evidence>
<dbReference type="PANTHER" id="PTHR19317">
    <property type="entry name" value="PRENYLATED RAB ACCEPTOR 1-RELATED"/>
    <property type="match status" value="1"/>
</dbReference>
<keyword evidence="7" id="KW-0813">Transport</keyword>
<dbReference type="GO" id="GO:0016192">
    <property type="term" value="P:vesicle-mediated transport"/>
    <property type="evidence" value="ECO:0007669"/>
    <property type="project" value="TreeGrafter"/>
</dbReference>
<evidence type="ECO:0000256" key="5">
    <source>
        <dbReference type="ARBA" id="ARBA00022989"/>
    </source>
</evidence>
<dbReference type="GO" id="GO:0005794">
    <property type="term" value="C:Golgi apparatus"/>
    <property type="evidence" value="ECO:0007669"/>
    <property type="project" value="TreeGrafter"/>
</dbReference>
<name>A0A8K0MPV6_9ROSA</name>
<dbReference type="AlphaFoldDB" id="A0A8K0MPV6"/>
<evidence type="ECO:0000313" key="9">
    <source>
        <dbReference type="EMBL" id="KAF3454311.1"/>
    </source>
</evidence>
<keyword evidence="5 7" id="KW-1133">Transmembrane helix</keyword>
<dbReference type="GO" id="GO:0005783">
    <property type="term" value="C:endoplasmic reticulum"/>
    <property type="evidence" value="ECO:0007669"/>
    <property type="project" value="TreeGrafter"/>
</dbReference>
<comment type="subcellular location">
    <subcellularLocation>
        <location evidence="2">Endomembrane system</location>
        <topology evidence="2">Multi-pass membrane protein</topology>
    </subcellularLocation>
    <subcellularLocation>
        <location evidence="7">Membrane</location>
        <topology evidence="7">Multi-pass membrane protein</topology>
    </subcellularLocation>
</comment>
<evidence type="ECO:0000256" key="2">
    <source>
        <dbReference type="ARBA" id="ARBA00004127"/>
    </source>
</evidence>
<comment type="similarity">
    <text evidence="3 7">Belongs to the PRA1 family.</text>
</comment>
<organism evidence="9 10">
    <name type="scientific">Rhamnella rubrinervis</name>
    <dbReference type="NCBI Taxonomy" id="2594499"/>
    <lineage>
        <taxon>Eukaryota</taxon>
        <taxon>Viridiplantae</taxon>
        <taxon>Streptophyta</taxon>
        <taxon>Embryophyta</taxon>
        <taxon>Tracheophyta</taxon>
        <taxon>Spermatophyta</taxon>
        <taxon>Magnoliopsida</taxon>
        <taxon>eudicotyledons</taxon>
        <taxon>Gunneridae</taxon>
        <taxon>Pentapetalae</taxon>
        <taxon>rosids</taxon>
        <taxon>fabids</taxon>
        <taxon>Rosales</taxon>
        <taxon>Rhamnaceae</taxon>
        <taxon>rhamnoid group</taxon>
        <taxon>Rhamneae</taxon>
        <taxon>Rhamnella</taxon>
    </lineage>
</organism>
<evidence type="ECO:0000256" key="8">
    <source>
        <dbReference type="SAM" id="MobiDB-lite"/>
    </source>
</evidence>
<proteinExistence type="inferred from homology"/>
<evidence type="ECO:0000256" key="6">
    <source>
        <dbReference type="ARBA" id="ARBA00023136"/>
    </source>
</evidence>
<comment type="function">
    <text evidence="1 7">May be involved in both secretory and endocytic intracellular trafficking in the endosomal/prevacuolar compartments.</text>
</comment>
<dbReference type="GO" id="GO:0016020">
    <property type="term" value="C:membrane"/>
    <property type="evidence" value="ECO:0007669"/>
    <property type="project" value="UniProtKB-SubCell"/>
</dbReference>
<dbReference type="InterPro" id="IPR004895">
    <property type="entry name" value="Prenylated_rab_accept_PRA1"/>
</dbReference>
<dbReference type="PANTHER" id="PTHR19317:SF16">
    <property type="entry name" value="PRA1 FAMILY PROTEIN E"/>
    <property type="match status" value="1"/>
</dbReference>
<dbReference type="Pfam" id="PF03208">
    <property type="entry name" value="PRA1"/>
    <property type="match status" value="1"/>
</dbReference>